<reference evidence="12 13" key="1">
    <citation type="submission" date="2018-05" db="EMBL/GenBank/DDBJ databases">
        <title>Kurthia sibirica genome sequence.</title>
        <authorList>
            <person name="Maclea K.S."/>
            <person name="Goen A.E."/>
        </authorList>
    </citation>
    <scope>NUCLEOTIDE SEQUENCE [LARGE SCALE GENOMIC DNA]</scope>
    <source>
        <strain evidence="12 13">ATCC 49154</strain>
    </source>
</reference>
<dbReference type="Pfam" id="PF01467">
    <property type="entry name" value="CTP_transf_like"/>
    <property type="match status" value="1"/>
</dbReference>
<dbReference type="GO" id="GO:0004515">
    <property type="term" value="F:nicotinate-nucleotide adenylyltransferase activity"/>
    <property type="evidence" value="ECO:0007669"/>
    <property type="project" value="UniProtKB-UniRule"/>
</dbReference>
<dbReference type="UniPathway" id="UPA00253">
    <property type="reaction ID" value="UER00332"/>
</dbReference>
<keyword evidence="6 10" id="KW-0547">Nucleotide-binding</keyword>
<evidence type="ECO:0000256" key="6">
    <source>
        <dbReference type="ARBA" id="ARBA00022741"/>
    </source>
</evidence>
<evidence type="ECO:0000256" key="4">
    <source>
        <dbReference type="ARBA" id="ARBA00022679"/>
    </source>
</evidence>
<evidence type="ECO:0000256" key="7">
    <source>
        <dbReference type="ARBA" id="ARBA00022840"/>
    </source>
</evidence>
<evidence type="ECO:0000256" key="8">
    <source>
        <dbReference type="ARBA" id="ARBA00023027"/>
    </source>
</evidence>
<evidence type="ECO:0000313" key="12">
    <source>
        <dbReference type="EMBL" id="PWI24835.1"/>
    </source>
</evidence>
<keyword evidence="7 10" id="KW-0067">ATP-binding</keyword>
<dbReference type="EC" id="2.7.7.18" evidence="10"/>
<keyword evidence="3 10" id="KW-0662">Pyridine nucleotide biosynthesis</keyword>
<keyword evidence="5 10" id="KW-0548">Nucleotidyltransferase</keyword>
<dbReference type="OrthoDB" id="5295945at2"/>
<dbReference type="NCBIfam" id="NF000840">
    <property type="entry name" value="PRK00071.1-3"/>
    <property type="match status" value="1"/>
</dbReference>
<evidence type="ECO:0000256" key="9">
    <source>
        <dbReference type="ARBA" id="ARBA00048721"/>
    </source>
</evidence>
<evidence type="ECO:0000256" key="3">
    <source>
        <dbReference type="ARBA" id="ARBA00022642"/>
    </source>
</evidence>
<protein>
    <recommendedName>
        <fullName evidence="10">Probable nicotinate-nucleotide adenylyltransferase</fullName>
        <ecNumber evidence="10">2.7.7.18</ecNumber>
    </recommendedName>
    <alternativeName>
        <fullName evidence="10">Deamido-NAD(+) diphosphorylase</fullName>
    </alternativeName>
    <alternativeName>
        <fullName evidence="10">Deamido-NAD(+) pyrophosphorylase</fullName>
    </alternativeName>
    <alternativeName>
        <fullName evidence="10">Nicotinate mononucleotide adenylyltransferase</fullName>
        <shortName evidence="10">NaMN adenylyltransferase</shortName>
    </alternativeName>
</protein>
<evidence type="ECO:0000256" key="5">
    <source>
        <dbReference type="ARBA" id="ARBA00022695"/>
    </source>
</evidence>
<proteinExistence type="inferred from homology"/>
<dbReference type="NCBIfam" id="TIGR00482">
    <property type="entry name" value="nicotinate (nicotinamide) nucleotide adenylyltransferase"/>
    <property type="match status" value="1"/>
</dbReference>
<dbReference type="PANTHER" id="PTHR39321">
    <property type="entry name" value="NICOTINATE-NUCLEOTIDE ADENYLYLTRANSFERASE-RELATED"/>
    <property type="match status" value="1"/>
</dbReference>
<dbReference type="InterPro" id="IPR005248">
    <property type="entry name" value="NadD/NMNAT"/>
</dbReference>
<dbReference type="PANTHER" id="PTHR39321:SF3">
    <property type="entry name" value="PHOSPHOPANTETHEINE ADENYLYLTRANSFERASE"/>
    <property type="match status" value="1"/>
</dbReference>
<keyword evidence="4 10" id="KW-0808">Transferase</keyword>
<sequence>MKKIGIMGGTFNPPHIGHLIMANEVLHVLKLDEVRFMPNAIPPHKHKSNDATAQQRFAMTELAIASNRRFKMEPYEIQQGGISYSYDTLKALTAVEPDSDFYFIIGGDMIDTLHTWHRIDELLQLVHFVGVFRPGSNGETRLPIELVPAPVIDLSSTELRQRFADNRDVTYLIPQKVEQFIREEGLYGAK</sequence>
<comment type="function">
    <text evidence="1 10">Catalyzes the reversible adenylation of nicotinate mononucleotide (NaMN) to nicotinic acid adenine dinucleotide (NaAD).</text>
</comment>
<keyword evidence="8 10" id="KW-0520">NAD</keyword>
<dbReference type="EMBL" id="QFVR01000015">
    <property type="protein sequence ID" value="PWI24835.1"/>
    <property type="molecule type" value="Genomic_DNA"/>
</dbReference>
<dbReference type="SUPFAM" id="SSF52374">
    <property type="entry name" value="Nucleotidylyl transferase"/>
    <property type="match status" value="1"/>
</dbReference>
<keyword evidence="13" id="KW-1185">Reference proteome</keyword>
<comment type="caution">
    <text evidence="12">The sequence shown here is derived from an EMBL/GenBank/DDBJ whole genome shotgun (WGS) entry which is preliminary data.</text>
</comment>
<dbReference type="Proteomes" id="UP000245938">
    <property type="component" value="Unassembled WGS sequence"/>
</dbReference>
<dbReference type="AlphaFoldDB" id="A0A2U3AJY9"/>
<feature type="domain" description="Cytidyltransferase-like" evidence="11">
    <location>
        <begin position="6"/>
        <end position="162"/>
    </location>
</feature>
<dbReference type="InterPro" id="IPR004821">
    <property type="entry name" value="Cyt_trans-like"/>
</dbReference>
<comment type="similarity">
    <text evidence="10">Belongs to the NadD family.</text>
</comment>
<organism evidence="12 13">
    <name type="scientific">Kurthia sibirica</name>
    <dbReference type="NCBI Taxonomy" id="202750"/>
    <lineage>
        <taxon>Bacteria</taxon>
        <taxon>Bacillati</taxon>
        <taxon>Bacillota</taxon>
        <taxon>Bacilli</taxon>
        <taxon>Bacillales</taxon>
        <taxon>Caryophanaceae</taxon>
        <taxon>Kurthia</taxon>
    </lineage>
</organism>
<dbReference type="InterPro" id="IPR014729">
    <property type="entry name" value="Rossmann-like_a/b/a_fold"/>
</dbReference>
<evidence type="ECO:0000256" key="1">
    <source>
        <dbReference type="ARBA" id="ARBA00002324"/>
    </source>
</evidence>
<dbReference type="HAMAP" id="MF_00244">
    <property type="entry name" value="NaMN_adenylyltr"/>
    <property type="match status" value="1"/>
</dbReference>
<dbReference type="RefSeq" id="WP_109306532.1">
    <property type="nucleotide sequence ID" value="NZ_BJUF01000007.1"/>
</dbReference>
<evidence type="ECO:0000259" key="11">
    <source>
        <dbReference type="Pfam" id="PF01467"/>
    </source>
</evidence>
<dbReference type="NCBIfam" id="NF000841">
    <property type="entry name" value="PRK00071.1-4"/>
    <property type="match status" value="1"/>
</dbReference>
<accession>A0A2U3AJY9</accession>
<name>A0A2U3AJY9_9BACL</name>
<dbReference type="Gene3D" id="3.40.50.620">
    <property type="entry name" value="HUPs"/>
    <property type="match status" value="1"/>
</dbReference>
<comment type="pathway">
    <text evidence="2 10">Cofactor biosynthesis; NAD(+) biosynthesis; deamido-NAD(+) from nicotinate D-ribonucleotide: step 1/1.</text>
</comment>
<evidence type="ECO:0000256" key="10">
    <source>
        <dbReference type="HAMAP-Rule" id="MF_00244"/>
    </source>
</evidence>
<dbReference type="CDD" id="cd02165">
    <property type="entry name" value="NMNAT"/>
    <property type="match status" value="1"/>
</dbReference>
<evidence type="ECO:0000313" key="13">
    <source>
        <dbReference type="Proteomes" id="UP000245938"/>
    </source>
</evidence>
<evidence type="ECO:0000256" key="2">
    <source>
        <dbReference type="ARBA" id="ARBA00005019"/>
    </source>
</evidence>
<dbReference type="NCBIfam" id="TIGR00125">
    <property type="entry name" value="cyt_tran_rel"/>
    <property type="match status" value="1"/>
</dbReference>
<dbReference type="GO" id="GO:0005524">
    <property type="term" value="F:ATP binding"/>
    <property type="evidence" value="ECO:0007669"/>
    <property type="project" value="UniProtKB-KW"/>
</dbReference>
<gene>
    <name evidence="10 12" type="primary">nadD</name>
    <name evidence="12" type="ORF">DEX24_11270</name>
</gene>
<comment type="catalytic activity">
    <reaction evidence="9 10">
        <text>nicotinate beta-D-ribonucleotide + ATP + H(+) = deamido-NAD(+) + diphosphate</text>
        <dbReference type="Rhea" id="RHEA:22860"/>
        <dbReference type="ChEBI" id="CHEBI:15378"/>
        <dbReference type="ChEBI" id="CHEBI:30616"/>
        <dbReference type="ChEBI" id="CHEBI:33019"/>
        <dbReference type="ChEBI" id="CHEBI:57502"/>
        <dbReference type="ChEBI" id="CHEBI:58437"/>
        <dbReference type="EC" id="2.7.7.18"/>
    </reaction>
</comment>
<dbReference type="GO" id="GO:0009435">
    <property type="term" value="P:NAD+ biosynthetic process"/>
    <property type="evidence" value="ECO:0007669"/>
    <property type="project" value="UniProtKB-UniRule"/>
</dbReference>